<evidence type="ECO:0000256" key="2">
    <source>
        <dbReference type="SAM" id="SignalP"/>
    </source>
</evidence>
<keyword evidence="2" id="KW-0732">Signal</keyword>
<reference evidence="3" key="1">
    <citation type="submission" date="2015-07" db="EMBL/GenBank/DDBJ databases">
        <title>Transcriptome Assembly of Anthurium amnicola.</title>
        <authorList>
            <person name="Suzuki J."/>
        </authorList>
    </citation>
    <scope>NUCLEOTIDE SEQUENCE</scope>
</reference>
<gene>
    <name evidence="3" type="primary">VPH1_5</name>
    <name evidence="3" type="ORF">g.40704</name>
</gene>
<feature type="compositionally biased region" description="Basic and acidic residues" evidence="1">
    <location>
        <begin position="71"/>
        <end position="83"/>
    </location>
</feature>
<protein>
    <submittedName>
        <fullName evidence="3">V-type proton ATPase subunit a, vacuolar isoform</fullName>
    </submittedName>
</protein>
<feature type="chain" id="PRO_5008899806" evidence="2">
    <location>
        <begin position="21"/>
        <end position="100"/>
    </location>
</feature>
<dbReference type="EMBL" id="GDJX01020869">
    <property type="protein sequence ID" value="JAT47067.1"/>
    <property type="molecule type" value="Transcribed_RNA"/>
</dbReference>
<feature type="region of interest" description="Disordered" evidence="1">
    <location>
        <begin position="43"/>
        <end position="100"/>
    </location>
</feature>
<name>A0A1D1XXE4_9ARAE</name>
<sequence>MGHVGALALLLLMLLFAATARVRVTDGDRARKRPKKLVHQPLIPFSPSEEADAGEATTIEALADAMEGEEREAGSFKETKSSDDGGDEEEVDQLLRSRVS</sequence>
<organism evidence="3">
    <name type="scientific">Anthurium amnicola</name>
    <dbReference type="NCBI Taxonomy" id="1678845"/>
    <lineage>
        <taxon>Eukaryota</taxon>
        <taxon>Viridiplantae</taxon>
        <taxon>Streptophyta</taxon>
        <taxon>Embryophyta</taxon>
        <taxon>Tracheophyta</taxon>
        <taxon>Spermatophyta</taxon>
        <taxon>Magnoliopsida</taxon>
        <taxon>Liliopsida</taxon>
        <taxon>Araceae</taxon>
        <taxon>Pothoideae</taxon>
        <taxon>Potheae</taxon>
        <taxon>Anthurium</taxon>
    </lineage>
</organism>
<evidence type="ECO:0000256" key="1">
    <source>
        <dbReference type="SAM" id="MobiDB-lite"/>
    </source>
</evidence>
<proteinExistence type="predicted"/>
<feature type="signal peptide" evidence="2">
    <location>
        <begin position="1"/>
        <end position="20"/>
    </location>
</feature>
<accession>A0A1D1XXE4</accession>
<dbReference type="AlphaFoldDB" id="A0A1D1XXE4"/>
<evidence type="ECO:0000313" key="3">
    <source>
        <dbReference type="EMBL" id="JAT47067.1"/>
    </source>
</evidence>